<dbReference type="Proteomes" id="UP000095286">
    <property type="component" value="Unplaced"/>
</dbReference>
<organism evidence="1 2">
    <name type="scientific">Rhabditophanes sp. KR3021</name>
    <dbReference type="NCBI Taxonomy" id="114890"/>
    <lineage>
        <taxon>Eukaryota</taxon>
        <taxon>Metazoa</taxon>
        <taxon>Ecdysozoa</taxon>
        <taxon>Nematoda</taxon>
        <taxon>Chromadorea</taxon>
        <taxon>Rhabditida</taxon>
        <taxon>Tylenchina</taxon>
        <taxon>Panagrolaimomorpha</taxon>
        <taxon>Strongyloidoidea</taxon>
        <taxon>Alloionematidae</taxon>
        <taxon>Rhabditophanes</taxon>
    </lineage>
</organism>
<proteinExistence type="predicted"/>
<accession>A0AC35TG29</accession>
<evidence type="ECO:0000313" key="2">
    <source>
        <dbReference type="WBParaSite" id="RSKR_0000020100.1"/>
    </source>
</evidence>
<sequence>MQVLELVSTAVIYVWTLLNWIYITIERGDQNEQLEADREYCRSIGRRHSTTCRTAKATSVTTGTSTSKASAVTKSASTKSMRFDCNVEELLVEEQKTPLTRRSSASNNPYRLSGWFRQNAEERLSLGDFDLEKFENAPQVMGCSSFSDLNELHSKPVMFSPPPLVWSSSSNGSNVNDCKYDRQQILSWIYIFGFKDPVARKLRSYERDLDGDALEYVYTAFKVQEYERANMFIELKLPTAKSVPLMELLVFKCQLLLSAGNVENARLFSKMLIGEAETWMDDYLTRATGEAFIVAGTLIGYKCDVLSNSPVDYVFFAKEYSRNEDVLFFIAHYHLTRSEIYLGEVYFKKLKKMCPNHPNVPFFKEMVKIGLDGKMPTLETFDSITNLIRSVHNGLNDYAIYQMYVFLMIFRDKLKADGLEEYLTVETEADNLLSMLRKLEEIDIADPKKYVHTFYAISLEIMSTSLINVKL</sequence>
<evidence type="ECO:0000313" key="1">
    <source>
        <dbReference type="Proteomes" id="UP000095286"/>
    </source>
</evidence>
<reference evidence="2" key="1">
    <citation type="submission" date="2016-11" db="UniProtKB">
        <authorList>
            <consortium name="WormBaseParasite"/>
        </authorList>
    </citation>
    <scope>IDENTIFICATION</scope>
    <source>
        <strain evidence="2">KR3021</strain>
    </source>
</reference>
<dbReference type="WBParaSite" id="RSKR_0000020100.1">
    <property type="protein sequence ID" value="RSKR_0000020100.1"/>
    <property type="gene ID" value="RSKR_0000020100"/>
</dbReference>
<protein>
    <submittedName>
        <fullName evidence="2">NR LBD domain-containing protein</fullName>
    </submittedName>
</protein>
<name>A0AC35TG29_9BILA</name>